<dbReference type="EMBL" id="FOZM01000001">
    <property type="protein sequence ID" value="SFR97961.1"/>
    <property type="molecule type" value="Genomic_DNA"/>
</dbReference>
<evidence type="ECO:0000313" key="2">
    <source>
        <dbReference type="EMBL" id="SFR97961.1"/>
    </source>
</evidence>
<dbReference type="AlphaFoldDB" id="A0A1I6L3B3"/>
<dbReference type="Pfam" id="PF11412">
    <property type="entry name" value="DsbD_N"/>
    <property type="match status" value="1"/>
</dbReference>
<reference evidence="2 3" key="1">
    <citation type="submission" date="2016-10" db="EMBL/GenBank/DDBJ databases">
        <authorList>
            <person name="de Groot N.N."/>
        </authorList>
    </citation>
    <scope>NUCLEOTIDE SEQUENCE [LARGE SCALE GENOMIC DNA]</scope>
    <source>
        <strain evidence="2 3">DSM 29433</strain>
    </source>
</reference>
<protein>
    <submittedName>
        <fullName evidence="2">Thiol-disulfide interchange protein, contains DsbC and DsbD domains</fullName>
    </submittedName>
</protein>
<dbReference type="STRING" id="1123755.SAMN05444714_0132"/>
<organism evidence="2 3">
    <name type="scientific">Yoonia litorea</name>
    <dbReference type="NCBI Taxonomy" id="1123755"/>
    <lineage>
        <taxon>Bacteria</taxon>
        <taxon>Pseudomonadati</taxon>
        <taxon>Pseudomonadota</taxon>
        <taxon>Alphaproteobacteria</taxon>
        <taxon>Rhodobacterales</taxon>
        <taxon>Paracoccaceae</taxon>
        <taxon>Yoonia</taxon>
    </lineage>
</organism>
<evidence type="ECO:0000313" key="3">
    <source>
        <dbReference type="Proteomes" id="UP000198926"/>
    </source>
</evidence>
<dbReference type="InterPro" id="IPR028250">
    <property type="entry name" value="DsbDN"/>
</dbReference>
<dbReference type="OrthoDB" id="9811036at2"/>
<proteinExistence type="predicted"/>
<gene>
    <name evidence="2" type="ORF">SAMN05444714_0132</name>
</gene>
<accession>A0A1I6L3B3</accession>
<dbReference type="RefSeq" id="WP_090202677.1">
    <property type="nucleotide sequence ID" value="NZ_FOZM01000001.1"/>
</dbReference>
<dbReference type="Proteomes" id="UP000198926">
    <property type="component" value="Unassembled WGS sequence"/>
</dbReference>
<feature type="domain" description="Thiol:disulfide interchange protein DsbD N-terminal" evidence="1">
    <location>
        <begin position="38"/>
        <end position="145"/>
    </location>
</feature>
<name>A0A1I6L3B3_9RHOB</name>
<keyword evidence="3" id="KW-1185">Reference proteome</keyword>
<sequence length="266" mass="28034">MRPPLFSLLTMLVLPHQAVSQSYDNLARVEVLPGWRTDTNDHVAALQITLKPGWITYWRAPGDAGIPPHMTFTGSREIESVTPLWPTPQVLGDYGMISIGYMNGVTVPLSIDLSPDAGVAEIAGEITIGVCEEICIPVTVAFESLLPLDGNPDAAITAALASQPVGAAEAGVQDVTCQVSPSQDGLQLNAAIAMTGLNGGEHVVIETQDPSIWVSEAVVTQHGNTLSAKVDLMHPSGEPFGLQRDGIRITVIGEGRAIDIQGCRAG</sequence>
<evidence type="ECO:0000259" key="1">
    <source>
        <dbReference type="Pfam" id="PF11412"/>
    </source>
</evidence>